<dbReference type="OrthoDB" id="191918at2759"/>
<evidence type="ECO:0000313" key="13">
    <source>
        <dbReference type="Proteomes" id="UP000636800"/>
    </source>
</evidence>
<feature type="compositionally biased region" description="Polar residues" evidence="9">
    <location>
        <begin position="28"/>
        <end position="40"/>
    </location>
</feature>
<feature type="region of interest" description="Disordered" evidence="9">
    <location>
        <begin position="1"/>
        <end position="40"/>
    </location>
</feature>
<dbReference type="Pfam" id="PF06203">
    <property type="entry name" value="CCT"/>
    <property type="match status" value="1"/>
</dbReference>
<gene>
    <name evidence="12" type="ORF">HPP92_016583</name>
</gene>
<feature type="region of interest" description="Disordered" evidence="9">
    <location>
        <begin position="153"/>
        <end position="211"/>
    </location>
</feature>
<dbReference type="CDD" id="cd19821">
    <property type="entry name" value="Bbox1_BBX-like"/>
    <property type="match status" value="1"/>
</dbReference>
<dbReference type="SMR" id="A0A835UQ85"/>
<evidence type="ECO:0000256" key="5">
    <source>
        <dbReference type="ARBA" id="ARBA00022833"/>
    </source>
</evidence>
<evidence type="ECO:0000313" key="12">
    <source>
        <dbReference type="EMBL" id="KAG0469883.1"/>
    </source>
</evidence>
<accession>A0A835UQ85</accession>
<name>A0A835UQ85_VANPL</name>
<evidence type="ECO:0000256" key="3">
    <source>
        <dbReference type="ARBA" id="ARBA00022723"/>
    </source>
</evidence>
<dbReference type="Proteomes" id="UP000636800">
    <property type="component" value="Unassembled WGS sequence"/>
</dbReference>
<keyword evidence="13" id="KW-1185">Reference proteome</keyword>
<evidence type="ECO:0000256" key="2">
    <source>
        <dbReference type="ARBA" id="ARBA00010024"/>
    </source>
</evidence>
<feature type="compositionally biased region" description="Basic and acidic residues" evidence="9">
    <location>
        <begin position="7"/>
        <end position="24"/>
    </location>
</feature>
<dbReference type="Pfam" id="PF00643">
    <property type="entry name" value="zf-B_box"/>
    <property type="match status" value="1"/>
</dbReference>
<dbReference type="InterPro" id="IPR000315">
    <property type="entry name" value="Znf_B-box"/>
</dbReference>
<evidence type="ECO:0000256" key="8">
    <source>
        <dbReference type="PROSITE-ProRule" id="PRU00357"/>
    </source>
</evidence>
<evidence type="ECO:0000259" key="11">
    <source>
        <dbReference type="PROSITE" id="PS51017"/>
    </source>
</evidence>
<dbReference type="InterPro" id="IPR010402">
    <property type="entry name" value="CCT_domain"/>
</dbReference>
<keyword evidence="6 8" id="KW-0539">Nucleus</keyword>
<feature type="region of interest" description="Disordered" evidence="9">
    <location>
        <begin position="69"/>
        <end position="96"/>
    </location>
</feature>
<dbReference type="InterPro" id="IPR049808">
    <property type="entry name" value="CONSTANS-like_Bbox1"/>
</dbReference>
<comment type="subcellular location">
    <subcellularLocation>
        <location evidence="1 8">Nucleus</location>
    </subcellularLocation>
</comment>
<dbReference type="SMART" id="SM00336">
    <property type="entry name" value="BBOX"/>
    <property type="match status" value="1"/>
</dbReference>
<feature type="compositionally biased region" description="Low complexity" evidence="9">
    <location>
        <begin position="157"/>
        <end position="170"/>
    </location>
</feature>
<comment type="similarity">
    <text evidence="2">Belongs to the CONSTANS family.</text>
</comment>
<feature type="domain" description="B box-type" evidence="10">
    <location>
        <begin position="108"/>
        <end position="155"/>
    </location>
</feature>
<keyword evidence="3" id="KW-0479">Metal-binding</keyword>
<proteinExistence type="inferred from homology"/>
<dbReference type="GO" id="GO:0008270">
    <property type="term" value="F:zinc ion binding"/>
    <property type="evidence" value="ECO:0007669"/>
    <property type="project" value="UniProtKB-KW"/>
</dbReference>
<dbReference type="PANTHER" id="PTHR31874">
    <property type="entry name" value="CCT MOTIF FAMILY PROTEIN, EXPRESSED"/>
    <property type="match status" value="1"/>
</dbReference>
<feature type="region of interest" description="Disordered" evidence="9">
    <location>
        <begin position="308"/>
        <end position="327"/>
    </location>
</feature>
<comment type="caution">
    <text evidence="12">The sequence shown here is derived from an EMBL/GenBank/DDBJ whole genome shotgun (WGS) entry which is preliminary data.</text>
</comment>
<evidence type="ECO:0000259" key="10">
    <source>
        <dbReference type="PROSITE" id="PS50119"/>
    </source>
</evidence>
<dbReference type="GO" id="GO:0006355">
    <property type="term" value="P:regulation of DNA-templated transcription"/>
    <property type="evidence" value="ECO:0007669"/>
    <property type="project" value="TreeGrafter"/>
</dbReference>
<feature type="compositionally biased region" description="Polar residues" evidence="9">
    <location>
        <begin position="78"/>
        <end position="92"/>
    </location>
</feature>
<evidence type="ECO:0000256" key="7">
    <source>
        <dbReference type="PROSITE-ProRule" id="PRU00024"/>
    </source>
</evidence>
<evidence type="ECO:0000256" key="1">
    <source>
        <dbReference type="ARBA" id="ARBA00004123"/>
    </source>
</evidence>
<dbReference type="PROSITE" id="PS50119">
    <property type="entry name" value="ZF_BBOX"/>
    <property type="match status" value="1"/>
</dbReference>
<dbReference type="InterPro" id="IPR052453">
    <property type="entry name" value="CONSTANS-like_ZF"/>
</dbReference>
<evidence type="ECO:0000256" key="4">
    <source>
        <dbReference type="ARBA" id="ARBA00022771"/>
    </source>
</evidence>
<dbReference type="PROSITE" id="PS51017">
    <property type="entry name" value="CCT"/>
    <property type="match status" value="1"/>
</dbReference>
<sequence length="458" mass="50939">MRPLQRGRGERDRKAVARGPERNPLHRTPTNSIPAQQIPFTSSANPIPFYSASSGPCCQVITSRFLSEEQRPCRTDPLSPQTAGGTRTASMNESERKNHLAANAVSGRTARACEGCMRKRARWYCGADDAFLCQACDAYVHTANSLAGRHQRLRLHTSSPTNTTHSPPVSWHKRKARTPRPYQLSKTDLVAPDLEKNRKDSNNEMEEDEEESCEVQLICRVPELEEFCSPLTPEAPLSPPPSAAAETEMSGYFLDSETGLMGMAELEVDCLLGLGLDDERESTLYMDELSPSADLCAVKIEQGFQETGLFQGEQSSGEDRKEGGGGKVSRVGLRLDYDAVIAAWLQKGCSPWATGGGRPHLRSPELYDFMGVMLRREGAEGASWSEGRWGASGGEEREARVSRYREKRRTRLFVKKIRYEVRKLNAEKRPRIKGRFVKRAAGSVVSDQAGYPYQLYST</sequence>
<feature type="compositionally biased region" description="Basic and acidic residues" evidence="9">
    <location>
        <begin position="193"/>
        <end position="202"/>
    </location>
</feature>
<reference evidence="12 13" key="1">
    <citation type="journal article" date="2020" name="Nat. Food">
        <title>A phased Vanilla planifolia genome enables genetic improvement of flavour and production.</title>
        <authorList>
            <person name="Hasing T."/>
            <person name="Tang H."/>
            <person name="Brym M."/>
            <person name="Khazi F."/>
            <person name="Huang T."/>
            <person name="Chambers A.H."/>
        </authorList>
    </citation>
    <scope>NUCLEOTIDE SEQUENCE [LARGE SCALE GENOMIC DNA]</scope>
    <source>
        <tissue evidence="12">Leaf</tissue>
    </source>
</reference>
<evidence type="ECO:0000256" key="9">
    <source>
        <dbReference type="SAM" id="MobiDB-lite"/>
    </source>
</evidence>
<dbReference type="EMBL" id="JADCNL010000008">
    <property type="protein sequence ID" value="KAG0469883.1"/>
    <property type="molecule type" value="Genomic_DNA"/>
</dbReference>
<dbReference type="GO" id="GO:0005634">
    <property type="term" value="C:nucleus"/>
    <property type="evidence" value="ECO:0007669"/>
    <property type="project" value="UniProtKB-SubCell"/>
</dbReference>
<feature type="domain" description="CCT" evidence="11">
    <location>
        <begin position="397"/>
        <end position="439"/>
    </location>
</feature>
<evidence type="ECO:0000256" key="6">
    <source>
        <dbReference type="ARBA" id="ARBA00023242"/>
    </source>
</evidence>
<keyword evidence="4 7" id="KW-0863">Zinc-finger</keyword>
<protein>
    <submittedName>
        <fullName evidence="12">Uncharacterized protein</fullName>
    </submittedName>
</protein>
<keyword evidence="5" id="KW-0862">Zinc</keyword>
<dbReference type="AlphaFoldDB" id="A0A835UQ85"/>
<organism evidence="12 13">
    <name type="scientific">Vanilla planifolia</name>
    <name type="common">Vanilla</name>
    <dbReference type="NCBI Taxonomy" id="51239"/>
    <lineage>
        <taxon>Eukaryota</taxon>
        <taxon>Viridiplantae</taxon>
        <taxon>Streptophyta</taxon>
        <taxon>Embryophyta</taxon>
        <taxon>Tracheophyta</taxon>
        <taxon>Spermatophyta</taxon>
        <taxon>Magnoliopsida</taxon>
        <taxon>Liliopsida</taxon>
        <taxon>Asparagales</taxon>
        <taxon>Orchidaceae</taxon>
        <taxon>Vanilloideae</taxon>
        <taxon>Vanilleae</taxon>
        <taxon>Vanilla</taxon>
    </lineage>
</organism>
<dbReference type="PANTHER" id="PTHR31874:SF1">
    <property type="entry name" value="ZINC FINGER PROTEIN CONSTANS-LIKE 6"/>
    <property type="match status" value="1"/>
</dbReference>